<name>A0A5T1AW00_CAMCO</name>
<gene>
    <name evidence="4" type="ORF">BB944_02090</name>
    <name evidence="5" type="ORF">FBI24_06135</name>
</gene>
<feature type="signal peptide" evidence="2">
    <location>
        <begin position="1"/>
        <end position="25"/>
    </location>
</feature>
<evidence type="ECO:0000256" key="1">
    <source>
        <dbReference type="SAM" id="Coils"/>
    </source>
</evidence>
<dbReference type="AlphaFoldDB" id="A0A5T1AW00"/>
<sequence>MKKNASSKILLSLGVATLLYSSAFAQEINLTQSSDIGNYFEENGKDINLKNPDKYKGQDLNIKMGVWDLPNDDYDSADYRLNIDIGKNNTLSFTHNNDQNPVYVTNLNATAKEVKTTDIVLQASAPSVINGNLTMTSSGGGAITEDEKKGSGIILYNGNGAVEGKSANGSLTINGNFAADKTLFAAYGNFVKVNGTANLTNSNFGLMKRSYTDLEANNVVIVQAKDFNENILKANNNAGALLLKFASDYISTDVQGKDPLEAGTIIDISDEDKYGDGEKGLVDYKLSVQNCGGNKCLVINGGATAAAKNKLVQLQVDIDAIDKLLKSEFDSSQDEEWKQAKEALEKQKTELQTMLEEAEKNGGKIDDEKYIDLVNKNLNLNLSANDKASILALRSITEQLGSIGADLASREGVKLALDIKKDTDNTGKSVSNLNSASSAVNTTMNISNDVSIGSRVAMLNNPFGTYASKMNGLKFAALDSDMRPSYVNEYTNSVWANAFGGANIIDGDSGAMYGATVGVDKQANDDVLWGTYFTYANAKIKDNNLEQKSDNFQLGMYSTINIAPQWELNLKAYAQVSPTKQDNVQIDGAYNSDYTSKFLGLSANAGRVFDFSDNTLFIKPFAGVNYYFSYTPSHTENGAIAKDIDSMKNNSVSVEVGAEFRKYMNENSYIFVTPKIEQFVINSGDDYTANLAVNNAFFTSVEANNKKKTYGQIIVGGNVDFTNQLSMNLGFGAKQILAGKVDNKNETYLSGQVGLKYKF</sequence>
<dbReference type="Gene3D" id="2.40.128.130">
    <property type="entry name" value="Autotransporter beta-domain"/>
    <property type="match status" value="1"/>
</dbReference>
<feature type="chain" id="PRO_5041173652" evidence="2">
    <location>
        <begin position="26"/>
        <end position="759"/>
    </location>
</feature>
<dbReference type="RefSeq" id="WP_072232246.1">
    <property type="nucleotide sequence ID" value="NZ_FBHL01000015.1"/>
</dbReference>
<comment type="caution">
    <text evidence="5">The sequence shown here is derived from an EMBL/GenBank/DDBJ whole genome shotgun (WGS) entry which is preliminary data.</text>
</comment>
<evidence type="ECO:0000256" key="2">
    <source>
        <dbReference type="SAM" id="SignalP"/>
    </source>
</evidence>
<dbReference type="Pfam" id="PF03797">
    <property type="entry name" value="Autotransporter"/>
    <property type="match status" value="1"/>
</dbReference>
<organism evidence="5">
    <name type="scientific">Campylobacter coli</name>
    <dbReference type="NCBI Taxonomy" id="195"/>
    <lineage>
        <taxon>Bacteria</taxon>
        <taxon>Pseudomonadati</taxon>
        <taxon>Campylobacterota</taxon>
        <taxon>Epsilonproteobacteria</taxon>
        <taxon>Campylobacterales</taxon>
        <taxon>Campylobacteraceae</taxon>
        <taxon>Campylobacter</taxon>
    </lineage>
</organism>
<proteinExistence type="predicted"/>
<dbReference type="SUPFAM" id="SSF103515">
    <property type="entry name" value="Autotransporter"/>
    <property type="match status" value="1"/>
</dbReference>
<keyword evidence="1" id="KW-0175">Coiled coil</keyword>
<evidence type="ECO:0000313" key="4">
    <source>
        <dbReference type="EMBL" id="EAJ7778783.1"/>
    </source>
</evidence>
<dbReference type="PROSITE" id="PS51208">
    <property type="entry name" value="AUTOTRANSPORTER"/>
    <property type="match status" value="1"/>
</dbReference>
<dbReference type="EMBL" id="AACAQG010000004">
    <property type="protein sequence ID" value="EAJ7778783.1"/>
    <property type="molecule type" value="Genomic_DNA"/>
</dbReference>
<dbReference type="NCBIfam" id="TIGR01414">
    <property type="entry name" value="autotrans_barl"/>
    <property type="match status" value="1"/>
</dbReference>
<evidence type="ECO:0000259" key="3">
    <source>
        <dbReference type="PROSITE" id="PS51208"/>
    </source>
</evidence>
<dbReference type="EMBL" id="AACIKK010000011">
    <property type="protein sequence ID" value="EAK6987053.1"/>
    <property type="molecule type" value="Genomic_DNA"/>
</dbReference>
<reference evidence="5" key="1">
    <citation type="submission" date="2019-04" db="EMBL/GenBank/DDBJ databases">
        <authorList>
            <consortium name="NARMS: The National Antimicrobial Resistance Monitoring System"/>
        </authorList>
    </citation>
    <scope>NUCLEOTIDE SEQUENCE</scope>
    <source>
        <strain evidence="5">FSIS11920201</strain>
        <strain evidence="4">FSIS1607015</strain>
    </source>
</reference>
<keyword evidence="2" id="KW-0732">Signal</keyword>
<dbReference type="GO" id="GO:0019867">
    <property type="term" value="C:outer membrane"/>
    <property type="evidence" value="ECO:0007669"/>
    <property type="project" value="InterPro"/>
</dbReference>
<dbReference type="InterPro" id="IPR006315">
    <property type="entry name" value="OM_autotransptr_brl_dom"/>
</dbReference>
<accession>A0A5T1AW00</accession>
<dbReference type="InterPro" id="IPR036709">
    <property type="entry name" value="Autotransporte_beta_dom_sf"/>
</dbReference>
<feature type="coiled-coil region" evidence="1">
    <location>
        <begin position="334"/>
        <end position="361"/>
    </location>
</feature>
<dbReference type="SMART" id="SM00869">
    <property type="entry name" value="Autotransporter"/>
    <property type="match status" value="1"/>
</dbReference>
<feature type="domain" description="Autotransporter" evidence="3">
    <location>
        <begin position="487"/>
        <end position="759"/>
    </location>
</feature>
<evidence type="ECO:0000313" key="5">
    <source>
        <dbReference type="EMBL" id="EAK6987053.1"/>
    </source>
</evidence>
<dbReference type="InterPro" id="IPR005546">
    <property type="entry name" value="Autotransporte_beta"/>
</dbReference>
<protein>
    <submittedName>
        <fullName evidence="5">Autotransporter outer membrane beta-barrel domain-containing protein</fullName>
    </submittedName>
</protein>